<feature type="site" description="Transition state stabilizer" evidence="10">
    <location>
        <position position="353"/>
    </location>
</feature>
<dbReference type="EMBL" id="CP053832">
    <property type="protein sequence ID" value="QKF84109.1"/>
    <property type="molecule type" value="Genomic_DNA"/>
</dbReference>
<dbReference type="SUPFAM" id="SSF53448">
    <property type="entry name" value="Nucleotide-diphospho-sugar transferases"/>
    <property type="match status" value="1"/>
</dbReference>
<proteinExistence type="inferred from homology"/>
<comment type="caution">
    <text evidence="10">Lacks conserved residue(s) required for the propagation of feature annotation.</text>
</comment>
<keyword evidence="8 10" id="KW-0456">Lyase</keyword>
<dbReference type="AlphaFoldDB" id="A0AAE7E9F5"/>
<comment type="similarity">
    <text evidence="10">In the N-terminal section; belongs to the IspD/TarI cytidylyltransferase family. IspD subfamily.</text>
</comment>
<organism evidence="13 14">
    <name type="scientific">Campylobacter ureolyticus</name>
    <dbReference type="NCBI Taxonomy" id="827"/>
    <lineage>
        <taxon>Bacteria</taxon>
        <taxon>Pseudomonadati</taxon>
        <taxon>Campylobacterota</taxon>
        <taxon>Epsilonproteobacteria</taxon>
        <taxon>Campylobacterales</taxon>
        <taxon>Campylobacteraceae</taxon>
        <taxon>Campylobacter</taxon>
    </lineage>
</organism>
<keyword evidence="5 10" id="KW-0548">Nucleotidyltransferase</keyword>
<feature type="binding site" evidence="10">
    <location>
        <position position="359"/>
    </location>
    <ligand>
        <name>4-CDP-2-C-methyl-D-erythritol 2-phosphate</name>
        <dbReference type="ChEBI" id="CHEBI:57919"/>
    </ligand>
</feature>
<evidence type="ECO:0000256" key="5">
    <source>
        <dbReference type="ARBA" id="ARBA00022695"/>
    </source>
</evidence>
<name>A0AAE7E9F5_9BACT</name>
<dbReference type="HAMAP" id="MF_01520">
    <property type="entry name" value="IspDF"/>
    <property type="match status" value="1"/>
</dbReference>
<evidence type="ECO:0000256" key="10">
    <source>
        <dbReference type="HAMAP-Rule" id="MF_01520"/>
    </source>
</evidence>
<dbReference type="InterPro" id="IPR020555">
    <property type="entry name" value="MECDP_synthase_CS"/>
</dbReference>
<dbReference type="Pfam" id="PF01128">
    <property type="entry name" value="IspD"/>
    <property type="match status" value="1"/>
</dbReference>
<comment type="cofactor">
    <cofactor evidence="2 10">
        <name>a divalent metal cation</name>
        <dbReference type="ChEBI" id="CHEBI:60240"/>
    </cofactor>
</comment>
<dbReference type="RefSeq" id="WP_018713304.1">
    <property type="nucleotide sequence ID" value="NZ_CP053832.1"/>
</dbReference>
<dbReference type="CDD" id="cd02516">
    <property type="entry name" value="CDP-ME_synthetase"/>
    <property type="match status" value="1"/>
</dbReference>
<feature type="binding site" evidence="10">
    <location>
        <position position="362"/>
    </location>
    <ligand>
        <name>4-CDP-2-C-methyl-D-erythritol 2-phosphate</name>
        <dbReference type="ChEBI" id="CHEBI:57919"/>
    </ligand>
</feature>
<comment type="catalytic activity">
    <reaction evidence="10">
        <text>2-C-methyl-D-erythritol 4-phosphate + CTP + H(+) = 4-CDP-2-C-methyl-D-erythritol + diphosphate</text>
        <dbReference type="Rhea" id="RHEA:13429"/>
        <dbReference type="ChEBI" id="CHEBI:15378"/>
        <dbReference type="ChEBI" id="CHEBI:33019"/>
        <dbReference type="ChEBI" id="CHEBI:37563"/>
        <dbReference type="ChEBI" id="CHEBI:57823"/>
        <dbReference type="ChEBI" id="CHEBI:58262"/>
        <dbReference type="EC" id="2.7.7.60"/>
    </reaction>
</comment>
<reference evidence="13 14" key="1">
    <citation type="submission" date="2020-05" db="EMBL/GenBank/DDBJ databases">
        <title>Complete genome sequencing of Campylobacter and Arcobacter type strains.</title>
        <authorList>
            <person name="Miller W.G."/>
            <person name="Yee E."/>
        </authorList>
    </citation>
    <scope>NUCLEOTIDE SEQUENCE [LARGE SCALE GENOMIC DNA]</scope>
    <source>
        <strain evidence="13 14">LMG 6451</strain>
    </source>
</reference>
<feature type="site" description="Positions MEP for the nucleophilic attack" evidence="10">
    <location>
        <position position="199"/>
    </location>
</feature>
<dbReference type="HAMAP" id="MF_00107">
    <property type="entry name" value="IspF"/>
    <property type="match status" value="1"/>
</dbReference>
<feature type="binding site" evidence="10">
    <location>
        <begin position="278"/>
        <end position="280"/>
    </location>
    <ligand>
        <name>4-CDP-2-C-methyl-D-erythritol 2-phosphate</name>
        <dbReference type="ChEBI" id="CHEBI:57919"/>
    </ligand>
</feature>
<evidence type="ECO:0000256" key="7">
    <source>
        <dbReference type="ARBA" id="ARBA00023229"/>
    </source>
</evidence>
<dbReference type="InterPro" id="IPR018294">
    <property type="entry name" value="ISPD_synthase_CS"/>
</dbReference>
<accession>A0AAE7E9F5</accession>
<keyword evidence="6 10" id="KW-0479">Metal-binding</keyword>
<keyword evidence="9 10" id="KW-0511">Multifunctional enzyme</keyword>
<comment type="function">
    <text evidence="10">Bifunctional enzyme that catalyzes the formation of 4-diphosphocytidyl-2-C-methyl-D-erythritol from CTP and 2-C-methyl-D-erythritol 4-phosphate (MEP) (IspD), and catalyzes the conversion of 4-diphosphocytidyl-2-C-methyl-D-erythritol 2-phosphate (CDP-ME2P) to 2-C-methyl-D-erythritol 2,4-cyclodiphosphate (ME-CPP) with a corresponding release of cytidine 5-monophosphate (CMP) (IspF).</text>
</comment>
<comment type="catalytic activity">
    <reaction evidence="1 10 11">
        <text>4-CDP-2-C-methyl-D-erythritol 2-phosphate = 2-C-methyl-D-erythritol 2,4-cyclic diphosphate + CMP</text>
        <dbReference type="Rhea" id="RHEA:23864"/>
        <dbReference type="ChEBI" id="CHEBI:57919"/>
        <dbReference type="ChEBI" id="CHEBI:58483"/>
        <dbReference type="ChEBI" id="CHEBI:60377"/>
        <dbReference type="EC" id="4.6.1.12"/>
    </reaction>
</comment>
<feature type="region of interest" description="2-C-methyl-D-erythritol 2,4-cyclodiphosphate synthase" evidence="10">
    <location>
        <begin position="224"/>
        <end position="382"/>
    </location>
</feature>
<dbReference type="GO" id="GO:0019288">
    <property type="term" value="P:isopentenyl diphosphate biosynthetic process, methylerythritol 4-phosphate pathway"/>
    <property type="evidence" value="ECO:0007669"/>
    <property type="project" value="UniProtKB-UniRule"/>
</dbReference>
<evidence type="ECO:0000256" key="8">
    <source>
        <dbReference type="ARBA" id="ARBA00023239"/>
    </source>
</evidence>
<dbReference type="GeneID" id="77175505"/>
<feature type="region of interest" description="2-C-methyl-D-erythritol 4-phosphate cytidylyltransferase" evidence="10">
    <location>
        <begin position="1"/>
        <end position="223"/>
    </location>
</feature>
<evidence type="ECO:0000259" key="12">
    <source>
        <dbReference type="Pfam" id="PF02542"/>
    </source>
</evidence>
<evidence type="ECO:0000256" key="11">
    <source>
        <dbReference type="RuleBase" id="RU004395"/>
    </source>
</evidence>
<dbReference type="PROSITE" id="PS01350">
    <property type="entry name" value="ISPF"/>
    <property type="match status" value="1"/>
</dbReference>
<feature type="binding site" evidence="10">
    <location>
        <position position="232"/>
    </location>
    <ligand>
        <name>a divalent metal cation</name>
        <dbReference type="ChEBI" id="CHEBI:60240"/>
    </ligand>
</feature>
<dbReference type="Pfam" id="PF02542">
    <property type="entry name" value="YgbB"/>
    <property type="match status" value="1"/>
</dbReference>
<comment type="similarity">
    <text evidence="11">Belongs to the IspF family.</text>
</comment>
<comment type="pathway">
    <text evidence="3 10">Isoprenoid biosynthesis; isopentenyl diphosphate biosynthesis via DXP pathway; isopentenyl diphosphate from 1-deoxy-D-xylulose 5-phosphate: step 4/6.</text>
</comment>
<dbReference type="PANTHER" id="PTHR43181">
    <property type="entry name" value="2-C-METHYL-D-ERYTHRITOL 2,4-CYCLODIPHOSPHATE SYNTHASE, CHLOROPLASTIC"/>
    <property type="match status" value="1"/>
</dbReference>
<sequence>MKDITFILLAAGNSTRFGLEVKKQWIRVGDTPLWQFVANKFKPYFKDIIIVSNANDLEYMRSFDDGFKFVAGGSQREISLKNALSLVDTKWVLVSDAARAGISFEMIERLILNKDKFDCVSPYLEVVDTAYLGDDLINRHDIKLIQTPQVSRTSLLKKALMSGENDEKFSDAKFSDDSSAVKSVGGKLGFVKGDEKAFKITFKSDLKKALNEYKILKPPSKDFFVGNGFDTHKFTNGNGIMICGIKVPCEYDFIAHSDGDVALHALSDALLGTCGLGDIGELYPDNDEKFKDISSVILLKDILKKIKSYGYEVVNADITIIAQSPKLGSFKKDMQKKVSEILGINRVNIKATTTEKLGFIGRSEGVSVMASVMVKYFDWTKA</sequence>
<dbReference type="Gene3D" id="3.90.550.10">
    <property type="entry name" value="Spore Coat Polysaccharide Biosynthesis Protein SpsA, Chain A"/>
    <property type="match status" value="1"/>
</dbReference>
<keyword evidence="7 10" id="KW-0414">Isoprene biosynthesis</keyword>
<dbReference type="InterPro" id="IPR029044">
    <property type="entry name" value="Nucleotide-diphossugar_trans"/>
</dbReference>
<feature type="binding site" evidence="10">
    <location>
        <position position="264"/>
    </location>
    <ligand>
        <name>a divalent metal cation</name>
        <dbReference type="ChEBI" id="CHEBI:60240"/>
    </ligand>
</feature>
<dbReference type="GO" id="GO:0046872">
    <property type="term" value="F:metal ion binding"/>
    <property type="evidence" value="ECO:0007669"/>
    <property type="project" value="UniProtKB-KW"/>
</dbReference>
<feature type="domain" description="2-C-methyl-D-erythritol 2,4-cyclodiphosphate synthase" evidence="12">
    <location>
        <begin position="224"/>
        <end position="374"/>
    </location>
</feature>
<protein>
    <recommendedName>
        <fullName evidence="10">Bifunctional enzyme IspD/IspF</fullName>
    </recommendedName>
    <domain>
        <recommendedName>
            <fullName evidence="10">2-C-methyl-D-erythritol 4-phosphate cytidylyltransferase</fullName>
            <ecNumber evidence="10">2.7.7.60</ecNumber>
        </recommendedName>
        <alternativeName>
            <fullName evidence="10">4-diphosphocytidyl-2C-methyl-D-erythritol synthase</fullName>
        </alternativeName>
        <alternativeName>
            <fullName evidence="10">MEP cytidylyltransferase</fullName>
            <shortName evidence="10">MCT</shortName>
        </alternativeName>
    </domain>
    <domain>
        <recommendedName>
            <fullName evidence="10">2-C-methyl-D-erythritol 2,4-cyclodiphosphate synthase</fullName>
            <shortName evidence="10">MECDP-synthase</shortName>
            <shortName evidence="10">MECPP-synthase</shortName>
            <shortName evidence="10">MECPS</shortName>
            <ecNumber evidence="10">4.6.1.12</ecNumber>
        </recommendedName>
    </domain>
</protein>
<evidence type="ECO:0000256" key="3">
    <source>
        <dbReference type="ARBA" id="ARBA00004709"/>
    </source>
</evidence>
<evidence type="ECO:0000256" key="1">
    <source>
        <dbReference type="ARBA" id="ARBA00000200"/>
    </source>
</evidence>
<evidence type="ECO:0000313" key="13">
    <source>
        <dbReference type="EMBL" id="QKF84109.1"/>
    </source>
</evidence>
<gene>
    <name evidence="10 13" type="primary">ispDF</name>
    <name evidence="13" type="ORF">CURT_0597</name>
</gene>
<feature type="binding site" evidence="10">
    <location>
        <begin position="230"/>
        <end position="232"/>
    </location>
    <ligand>
        <name>4-CDP-2-C-methyl-D-erythritol 2-phosphate</name>
        <dbReference type="ChEBI" id="CHEBI:57919"/>
    </ligand>
</feature>
<dbReference type="Gene3D" id="3.30.1330.50">
    <property type="entry name" value="2-C-methyl-D-erythritol 2,4-cyclodiphosphate synthase"/>
    <property type="match status" value="1"/>
</dbReference>
<evidence type="ECO:0000256" key="2">
    <source>
        <dbReference type="ARBA" id="ARBA00001968"/>
    </source>
</evidence>
<dbReference type="EC" id="2.7.7.60" evidence="10"/>
<dbReference type="PANTHER" id="PTHR43181:SF1">
    <property type="entry name" value="2-C-METHYL-D-ERYTHRITOL 2,4-CYCLODIPHOSPHATE SYNTHASE, CHLOROPLASTIC"/>
    <property type="match status" value="1"/>
</dbReference>
<dbReference type="GO" id="GO:0016114">
    <property type="term" value="P:terpenoid biosynthetic process"/>
    <property type="evidence" value="ECO:0007669"/>
    <property type="project" value="InterPro"/>
</dbReference>
<dbReference type="SUPFAM" id="SSF69765">
    <property type="entry name" value="IpsF-like"/>
    <property type="match status" value="1"/>
</dbReference>
<feature type="binding site" evidence="10">
    <location>
        <begin position="256"/>
        <end position="257"/>
    </location>
    <ligand>
        <name>4-CDP-2-C-methyl-D-erythritol 2-phosphate</name>
        <dbReference type="ChEBI" id="CHEBI:57919"/>
    </ligand>
</feature>
<feature type="binding site" evidence="10">
    <location>
        <position position="230"/>
    </location>
    <ligand>
        <name>a divalent metal cation</name>
        <dbReference type="ChEBI" id="CHEBI:60240"/>
    </ligand>
</feature>
<evidence type="ECO:0000256" key="4">
    <source>
        <dbReference type="ARBA" id="ARBA00022679"/>
    </source>
</evidence>
<dbReference type="InterPro" id="IPR003526">
    <property type="entry name" value="MECDP_synthase"/>
</dbReference>
<feature type="binding site" evidence="10">
    <location>
        <begin position="352"/>
        <end position="355"/>
    </location>
    <ligand>
        <name>4-CDP-2-C-methyl-D-erythritol 2-phosphate</name>
        <dbReference type="ChEBI" id="CHEBI:57919"/>
    </ligand>
</feature>
<dbReference type="InterPro" id="IPR026596">
    <property type="entry name" value="IspD/F"/>
</dbReference>
<feature type="site" description="Transition state stabilizer" evidence="10">
    <location>
        <position position="23"/>
    </location>
</feature>
<dbReference type="NCBIfam" id="TIGR00151">
    <property type="entry name" value="ispF"/>
    <property type="match status" value="1"/>
</dbReference>
<dbReference type="GO" id="GO:0050518">
    <property type="term" value="F:2-C-methyl-D-erythritol 4-phosphate cytidylyltransferase activity"/>
    <property type="evidence" value="ECO:0007669"/>
    <property type="project" value="UniProtKB-UniRule"/>
</dbReference>
<evidence type="ECO:0000256" key="6">
    <source>
        <dbReference type="ARBA" id="ARBA00022723"/>
    </source>
</evidence>
<dbReference type="NCBIfam" id="NF006899">
    <property type="entry name" value="PRK09382.1"/>
    <property type="match status" value="1"/>
</dbReference>
<dbReference type="EC" id="4.6.1.12" evidence="10"/>
<comment type="pathway">
    <text evidence="10">Isoprenoid biosynthesis; isopentenyl diphosphate biosynthesis via DXP pathway; isopentenyl diphosphate from 1-deoxy-D-xylulose 5-phosphate: step 2/6.</text>
</comment>
<dbReference type="InterPro" id="IPR034683">
    <property type="entry name" value="IspD/TarI"/>
</dbReference>
<feature type="site" description="Transition state stabilizer" evidence="10">
    <location>
        <position position="16"/>
    </location>
</feature>
<dbReference type="GO" id="GO:0008685">
    <property type="term" value="F:2-C-methyl-D-erythritol 2,4-cyclodiphosphate synthase activity"/>
    <property type="evidence" value="ECO:0007669"/>
    <property type="project" value="UniProtKB-UniRule"/>
</dbReference>
<feature type="site" description="Positions MEP for the nucleophilic attack" evidence="10">
    <location>
        <position position="139"/>
    </location>
</feature>
<evidence type="ECO:0000256" key="9">
    <source>
        <dbReference type="ARBA" id="ARBA00023268"/>
    </source>
</evidence>
<feature type="site" description="Transition state stabilizer" evidence="10">
    <location>
        <position position="256"/>
    </location>
</feature>
<dbReference type="CDD" id="cd00554">
    <property type="entry name" value="MECDP_synthase"/>
    <property type="match status" value="1"/>
</dbReference>
<keyword evidence="4 10" id="KW-0808">Transferase</keyword>
<dbReference type="Proteomes" id="UP000509722">
    <property type="component" value="Chromosome"/>
</dbReference>
<evidence type="ECO:0000313" key="14">
    <source>
        <dbReference type="Proteomes" id="UP000509722"/>
    </source>
</evidence>
<comment type="similarity">
    <text evidence="10">In the C-terminal section; belongs to the IspF family.</text>
</comment>
<feature type="binding site" evidence="10">
    <location>
        <begin position="283"/>
        <end position="287"/>
    </location>
    <ligand>
        <name>4-CDP-2-C-methyl-D-erythritol 2-phosphate</name>
        <dbReference type="ChEBI" id="CHEBI:57919"/>
    </ligand>
</feature>
<dbReference type="InterPro" id="IPR036571">
    <property type="entry name" value="MECDP_synthase_sf"/>
</dbReference>
<dbReference type="PROSITE" id="PS01295">
    <property type="entry name" value="ISPD"/>
    <property type="match status" value="1"/>
</dbReference>